<dbReference type="AlphaFoldDB" id="A0A6J5TNM4"/>
<dbReference type="PROSITE" id="PS00503">
    <property type="entry name" value="PECTINESTERASE_2"/>
    <property type="match status" value="1"/>
</dbReference>
<dbReference type="GO" id="GO:0042545">
    <property type="term" value="P:cell wall modification"/>
    <property type="evidence" value="ECO:0007669"/>
    <property type="project" value="UniProtKB-UniRule"/>
</dbReference>
<proteinExistence type="inferred from homology"/>
<dbReference type="UniPathway" id="UPA00545">
    <property type="reaction ID" value="UER00823"/>
</dbReference>
<protein>
    <recommendedName>
        <fullName evidence="4 12">Pectinesterase</fullName>
        <ecNumber evidence="4 12">3.1.1.11</ecNumber>
    </recommendedName>
</protein>
<dbReference type="FunFam" id="2.160.20.10:FF:000013">
    <property type="entry name" value="Pectinesterase"/>
    <property type="match status" value="1"/>
</dbReference>
<dbReference type="InterPro" id="IPR000070">
    <property type="entry name" value="Pectinesterase_cat"/>
</dbReference>
<keyword evidence="12" id="KW-0732">Signal</keyword>
<dbReference type="GO" id="GO:0030599">
    <property type="term" value="F:pectinesterase activity"/>
    <property type="evidence" value="ECO:0007669"/>
    <property type="project" value="UniProtKB-UniRule"/>
</dbReference>
<evidence type="ECO:0000256" key="6">
    <source>
        <dbReference type="ARBA" id="ARBA00022801"/>
    </source>
</evidence>
<sequence>MTSGIKLSFAMLFFLFYAFMVTGVLSQAPPTPPISLTVDQSGNGDYTKIQDAIDAVPSNNAARVSILVRPGVYQEKVHVPVDKPFITMSGTNTEHTMITWNQAGWINQTSVFTVWASDFIGRQLTIQNTYGTGDKTVALRVSGDRAAFYGCRILSHQDALFDEIGKHYYKDCYIQGDTDFIFGSADSLYENCHLHTLSGQNGAITAQRRTSPLEESGFTFLWCNITGVKTALLGRPWGPYARVIFAYTQMSNVILPQGWDSWRLSPYDLSKVFYGEYNCFGPGAVTTRRVNWAHKLTTREFAPFMAQASALRRTIIGLDGGRGQHVAPTMVRPGSGGGGGGEQHGASTPIGREGNKAKENERNRQGAPPRALTATPTPIGGEAAPPRGLTGPPPPIGGEGTPPLVLTAPPPPIGGEGTPPLILTAPPPLIGGDAPPAPIGGEAAPPRALTGPPPPIGGEGTPPLVLTAPPPPIGGEGTPPLILTAPPPLIGGEGTPPLVLTAPPPLIGGDAPPAPIGGEAAPPRALTAPPPPIGGEGTPPLVLTAPPPLIGGEGTPPPSLTATPPPIGGEGEGEGNKEKENGRNSPEQAPASAAWLIIEGSNNDVERSSGSPRVGAARLGLLGSFLFIFL</sequence>
<evidence type="ECO:0000256" key="2">
    <source>
        <dbReference type="ARBA" id="ARBA00005184"/>
    </source>
</evidence>
<name>A0A6J5TNM4_PRUAR</name>
<feature type="active site" evidence="11">
    <location>
        <position position="179"/>
    </location>
</feature>
<feature type="region of interest" description="Disordered" evidence="13">
    <location>
        <begin position="331"/>
        <end position="400"/>
    </location>
</feature>
<evidence type="ECO:0000256" key="8">
    <source>
        <dbReference type="ARBA" id="ARBA00023180"/>
    </source>
</evidence>
<keyword evidence="5" id="KW-0134">Cell wall</keyword>
<evidence type="ECO:0000256" key="13">
    <source>
        <dbReference type="SAM" id="MobiDB-lite"/>
    </source>
</evidence>
<feature type="region of interest" description="Disordered" evidence="13">
    <location>
        <begin position="432"/>
        <end position="591"/>
    </location>
</feature>
<evidence type="ECO:0000256" key="3">
    <source>
        <dbReference type="ARBA" id="ARBA00008891"/>
    </source>
</evidence>
<comment type="subcellular location">
    <subcellularLocation>
        <location evidence="1">Secreted</location>
        <location evidence="1">Cell wall</location>
    </subcellularLocation>
</comment>
<keyword evidence="5" id="KW-0964">Secreted</keyword>
<feature type="compositionally biased region" description="Pro residues" evidence="13">
    <location>
        <begin position="545"/>
        <end position="567"/>
    </location>
</feature>
<evidence type="ECO:0000313" key="15">
    <source>
        <dbReference type="EMBL" id="CAB4265696.1"/>
    </source>
</evidence>
<evidence type="ECO:0000256" key="11">
    <source>
        <dbReference type="PROSITE-ProRule" id="PRU10040"/>
    </source>
</evidence>
<evidence type="ECO:0000256" key="7">
    <source>
        <dbReference type="ARBA" id="ARBA00023085"/>
    </source>
</evidence>
<feature type="compositionally biased region" description="Low complexity" evidence="13">
    <location>
        <begin position="432"/>
        <end position="450"/>
    </location>
</feature>
<feature type="compositionally biased region" description="Low complexity" evidence="13">
    <location>
        <begin position="495"/>
        <end position="527"/>
    </location>
</feature>
<keyword evidence="7 12" id="KW-0063">Aspartyl esterase</keyword>
<evidence type="ECO:0000256" key="10">
    <source>
        <dbReference type="ARBA" id="ARBA00057335"/>
    </source>
</evidence>
<dbReference type="GO" id="GO:0045490">
    <property type="term" value="P:pectin catabolic process"/>
    <property type="evidence" value="ECO:0007669"/>
    <property type="project" value="UniProtKB-UniRule"/>
</dbReference>
<accession>A0A6J5TNM4</accession>
<dbReference type="EC" id="3.1.1.11" evidence="4 12"/>
<comment type="pathway">
    <text evidence="2 12">Glycan metabolism; pectin degradation; 2-dehydro-3-deoxy-D-gluconate from pectin: step 1/5.</text>
</comment>
<evidence type="ECO:0000256" key="1">
    <source>
        <dbReference type="ARBA" id="ARBA00004191"/>
    </source>
</evidence>
<reference evidence="15 16" key="1">
    <citation type="submission" date="2020-05" db="EMBL/GenBank/DDBJ databases">
        <authorList>
            <person name="Campoy J."/>
            <person name="Schneeberger K."/>
            <person name="Spophaly S."/>
        </authorList>
    </citation>
    <scope>NUCLEOTIDE SEQUENCE [LARGE SCALE GENOMIC DNA]</scope>
    <source>
        <strain evidence="15">PruArmRojPasFocal</strain>
    </source>
</reference>
<evidence type="ECO:0000259" key="14">
    <source>
        <dbReference type="Pfam" id="PF01095"/>
    </source>
</evidence>
<feature type="signal peptide" evidence="12">
    <location>
        <begin position="1"/>
        <end position="26"/>
    </location>
</feature>
<dbReference type="PANTHER" id="PTHR31321:SF72">
    <property type="entry name" value="PECTINESTERASE 11-RELATED"/>
    <property type="match status" value="1"/>
</dbReference>
<comment type="function">
    <text evidence="10">Acts in the modification of cell walls via demethylesterification of cell wall pectin.</text>
</comment>
<evidence type="ECO:0000256" key="4">
    <source>
        <dbReference type="ARBA" id="ARBA00013229"/>
    </source>
</evidence>
<keyword evidence="6 12" id="KW-0378">Hydrolase</keyword>
<feature type="compositionally biased region" description="Gly residues" evidence="13">
    <location>
        <begin position="334"/>
        <end position="343"/>
    </location>
</feature>
<feature type="domain" description="Pectinesterase catalytic" evidence="14">
    <location>
        <begin position="36"/>
        <end position="294"/>
    </location>
</feature>
<comment type="catalytic activity">
    <reaction evidence="9 12">
        <text>[(1-&gt;4)-alpha-D-galacturonosyl methyl ester](n) + n H2O = [(1-&gt;4)-alpha-D-galacturonosyl](n) + n methanol + n H(+)</text>
        <dbReference type="Rhea" id="RHEA:22380"/>
        <dbReference type="Rhea" id="RHEA-COMP:14570"/>
        <dbReference type="Rhea" id="RHEA-COMP:14573"/>
        <dbReference type="ChEBI" id="CHEBI:15377"/>
        <dbReference type="ChEBI" id="CHEBI:15378"/>
        <dbReference type="ChEBI" id="CHEBI:17790"/>
        <dbReference type="ChEBI" id="CHEBI:140522"/>
        <dbReference type="ChEBI" id="CHEBI:140523"/>
        <dbReference type="EC" id="3.1.1.11"/>
    </reaction>
</comment>
<dbReference type="EMBL" id="CAEKDK010000001">
    <property type="protein sequence ID" value="CAB4265696.1"/>
    <property type="molecule type" value="Genomic_DNA"/>
</dbReference>
<dbReference type="InterPro" id="IPR012334">
    <property type="entry name" value="Pectin_lyas_fold"/>
</dbReference>
<dbReference type="Pfam" id="PF01095">
    <property type="entry name" value="Pectinesterase"/>
    <property type="match status" value="1"/>
</dbReference>
<dbReference type="Proteomes" id="UP000507222">
    <property type="component" value="Unassembled WGS sequence"/>
</dbReference>
<comment type="similarity">
    <text evidence="3">Belongs to the pectinesterase family.</text>
</comment>
<feature type="compositionally biased region" description="Basic and acidic residues" evidence="13">
    <location>
        <begin position="353"/>
        <end position="364"/>
    </location>
</feature>
<keyword evidence="8" id="KW-0325">Glycoprotein</keyword>
<feature type="chain" id="PRO_5027159847" description="Pectinesterase" evidence="12">
    <location>
        <begin position="27"/>
        <end position="630"/>
    </location>
</feature>
<evidence type="ECO:0000256" key="9">
    <source>
        <dbReference type="ARBA" id="ARBA00047928"/>
    </source>
</evidence>
<dbReference type="Gene3D" id="2.160.20.10">
    <property type="entry name" value="Single-stranded right-handed beta-helix, Pectin lyase-like"/>
    <property type="match status" value="1"/>
</dbReference>
<dbReference type="SUPFAM" id="SSF51126">
    <property type="entry name" value="Pectin lyase-like"/>
    <property type="match status" value="1"/>
</dbReference>
<organism evidence="15 16">
    <name type="scientific">Prunus armeniaca</name>
    <name type="common">Apricot</name>
    <name type="synonym">Armeniaca vulgaris</name>
    <dbReference type="NCBI Taxonomy" id="36596"/>
    <lineage>
        <taxon>Eukaryota</taxon>
        <taxon>Viridiplantae</taxon>
        <taxon>Streptophyta</taxon>
        <taxon>Embryophyta</taxon>
        <taxon>Tracheophyta</taxon>
        <taxon>Spermatophyta</taxon>
        <taxon>Magnoliopsida</taxon>
        <taxon>eudicotyledons</taxon>
        <taxon>Gunneridae</taxon>
        <taxon>Pentapetalae</taxon>
        <taxon>rosids</taxon>
        <taxon>fabids</taxon>
        <taxon>Rosales</taxon>
        <taxon>Rosaceae</taxon>
        <taxon>Amygdaloideae</taxon>
        <taxon>Amygdaleae</taxon>
        <taxon>Prunus</taxon>
    </lineage>
</organism>
<dbReference type="InterPro" id="IPR011050">
    <property type="entry name" value="Pectin_lyase_fold/virulence"/>
</dbReference>
<gene>
    <name evidence="15" type="ORF">CURHAP_LOCUS7872</name>
</gene>
<evidence type="ECO:0000313" key="16">
    <source>
        <dbReference type="Proteomes" id="UP000507222"/>
    </source>
</evidence>
<evidence type="ECO:0000256" key="12">
    <source>
        <dbReference type="RuleBase" id="RU000589"/>
    </source>
</evidence>
<dbReference type="InterPro" id="IPR033131">
    <property type="entry name" value="Pectinesterase_Asp_AS"/>
</dbReference>
<evidence type="ECO:0000256" key="5">
    <source>
        <dbReference type="ARBA" id="ARBA00022512"/>
    </source>
</evidence>
<feature type="compositionally biased region" description="Low complexity" evidence="13">
    <location>
        <begin position="367"/>
        <end position="378"/>
    </location>
</feature>
<dbReference type="PANTHER" id="PTHR31321">
    <property type="entry name" value="ACYL-COA THIOESTER HYDROLASE YBHC-RELATED"/>
    <property type="match status" value="1"/>
</dbReference>